<evidence type="ECO:0000256" key="4">
    <source>
        <dbReference type="SAM" id="Phobius"/>
    </source>
</evidence>
<dbReference type="Pfam" id="PF00023">
    <property type="entry name" value="Ank"/>
    <property type="match status" value="1"/>
</dbReference>
<comment type="caution">
    <text evidence="6">The sequence shown here is derived from an EMBL/GenBank/DDBJ whole genome shotgun (WGS) entry which is preliminary data.</text>
</comment>
<evidence type="ECO:0000256" key="3">
    <source>
        <dbReference type="PROSITE-ProRule" id="PRU00023"/>
    </source>
</evidence>
<feature type="transmembrane region" description="Helical" evidence="4">
    <location>
        <begin position="604"/>
        <end position="626"/>
    </location>
</feature>
<dbReference type="GeneID" id="63832411"/>
<dbReference type="Gene3D" id="1.25.40.20">
    <property type="entry name" value="Ankyrin repeat-containing domain"/>
    <property type="match status" value="2"/>
</dbReference>
<feature type="chain" id="PRO_5040311907" evidence="5">
    <location>
        <begin position="19"/>
        <end position="631"/>
    </location>
</feature>
<dbReference type="SMART" id="SM00248">
    <property type="entry name" value="ANK"/>
    <property type="match status" value="6"/>
</dbReference>
<feature type="repeat" description="ANK" evidence="3">
    <location>
        <begin position="512"/>
        <end position="544"/>
    </location>
</feature>
<keyword evidence="1" id="KW-0677">Repeat</keyword>
<evidence type="ECO:0000256" key="1">
    <source>
        <dbReference type="ARBA" id="ARBA00022737"/>
    </source>
</evidence>
<feature type="repeat" description="ANK" evidence="3">
    <location>
        <begin position="292"/>
        <end position="324"/>
    </location>
</feature>
<dbReference type="SUPFAM" id="SSF48403">
    <property type="entry name" value="Ankyrin repeat"/>
    <property type="match status" value="1"/>
</dbReference>
<feature type="signal peptide" evidence="5">
    <location>
        <begin position="1"/>
        <end position="18"/>
    </location>
</feature>
<feature type="repeat" description="ANK" evidence="3">
    <location>
        <begin position="325"/>
        <end position="358"/>
    </location>
</feature>
<evidence type="ECO:0000256" key="5">
    <source>
        <dbReference type="SAM" id="SignalP"/>
    </source>
</evidence>
<keyword evidence="5" id="KW-0732">Signal</keyword>
<dbReference type="Pfam" id="PF12796">
    <property type="entry name" value="Ank_2"/>
    <property type="match status" value="2"/>
</dbReference>
<keyword evidence="4" id="KW-0812">Transmembrane</keyword>
<gene>
    <name evidence="6" type="ORF">M406DRAFT_108075</name>
</gene>
<reference evidence="6" key="1">
    <citation type="journal article" date="2020" name="Phytopathology">
        <title>Genome sequence of the chestnut blight fungus Cryphonectria parasitica EP155: A fundamental resource for an archetypical invasive plant pathogen.</title>
        <authorList>
            <person name="Crouch J.A."/>
            <person name="Dawe A."/>
            <person name="Aerts A."/>
            <person name="Barry K."/>
            <person name="Churchill A.C.L."/>
            <person name="Grimwood J."/>
            <person name="Hillman B."/>
            <person name="Milgroom M.G."/>
            <person name="Pangilinan J."/>
            <person name="Smith M."/>
            <person name="Salamov A."/>
            <person name="Schmutz J."/>
            <person name="Yadav J."/>
            <person name="Grigoriev I.V."/>
            <person name="Nuss D."/>
        </authorList>
    </citation>
    <scope>NUCLEOTIDE SEQUENCE</scope>
    <source>
        <strain evidence="6">EP155</strain>
    </source>
</reference>
<proteinExistence type="predicted"/>
<dbReference type="InterPro" id="IPR036770">
    <property type="entry name" value="Ankyrin_rpt-contain_sf"/>
</dbReference>
<keyword evidence="4" id="KW-1133">Transmembrane helix</keyword>
<dbReference type="RefSeq" id="XP_040773889.1">
    <property type="nucleotide sequence ID" value="XM_040915282.1"/>
</dbReference>
<dbReference type="PANTHER" id="PTHR24178">
    <property type="entry name" value="MOLTING PROTEIN MLT-4"/>
    <property type="match status" value="1"/>
</dbReference>
<dbReference type="OrthoDB" id="341259at2759"/>
<dbReference type="EMBL" id="MU032350">
    <property type="protein sequence ID" value="KAF3762910.1"/>
    <property type="molecule type" value="Genomic_DNA"/>
</dbReference>
<organism evidence="6 7">
    <name type="scientific">Cryphonectria parasitica (strain ATCC 38755 / EP155)</name>
    <dbReference type="NCBI Taxonomy" id="660469"/>
    <lineage>
        <taxon>Eukaryota</taxon>
        <taxon>Fungi</taxon>
        <taxon>Dikarya</taxon>
        <taxon>Ascomycota</taxon>
        <taxon>Pezizomycotina</taxon>
        <taxon>Sordariomycetes</taxon>
        <taxon>Sordariomycetidae</taxon>
        <taxon>Diaporthales</taxon>
        <taxon>Cryphonectriaceae</taxon>
        <taxon>Cryphonectria-Endothia species complex</taxon>
        <taxon>Cryphonectria</taxon>
    </lineage>
</organism>
<dbReference type="PANTHER" id="PTHR24178:SF41">
    <property type="entry name" value="ANKYRIN-2 ISOFORM X1"/>
    <property type="match status" value="1"/>
</dbReference>
<dbReference type="AlphaFoldDB" id="A0A9P4XY37"/>
<dbReference type="InterPro" id="IPR002110">
    <property type="entry name" value="Ankyrin_rpt"/>
</dbReference>
<name>A0A9P4XY37_CRYP1</name>
<evidence type="ECO:0000313" key="7">
    <source>
        <dbReference type="Proteomes" id="UP000803844"/>
    </source>
</evidence>
<protein>
    <submittedName>
        <fullName evidence="6">Uncharacterized protein</fullName>
    </submittedName>
</protein>
<dbReference type="PROSITE" id="PS50297">
    <property type="entry name" value="ANK_REP_REGION"/>
    <property type="match status" value="4"/>
</dbReference>
<keyword evidence="2 3" id="KW-0040">ANK repeat</keyword>
<keyword evidence="4" id="KW-0472">Membrane</keyword>
<evidence type="ECO:0000256" key="2">
    <source>
        <dbReference type="ARBA" id="ARBA00023043"/>
    </source>
</evidence>
<evidence type="ECO:0000313" key="6">
    <source>
        <dbReference type="EMBL" id="KAF3762910.1"/>
    </source>
</evidence>
<dbReference type="Proteomes" id="UP000803844">
    <property type="component" value="Unassembled WGS sequence"/>
</dbReference>
<dbReference type="PROSITE" id="PS50088">
    <property type="entry name" value="ANK_REPEAT"/>
    <property type="match status" value="4"/>
</dbReference>
<keyword evidence="7" id="KW-1185">Reference proteome</keyword>
<accession>A0A9P4XY37</accession>
<sequence>MDGISTAASLVALLQVAAQSCKFILGSYEAIAGAPGEIHRLATAWTGLPAGITADAELRSTLGTFIDEVREAEKAAAEVGRLLAKGGVRGWLARVNHAMQDRRLVRFRERVTYFYAVFLNETQVLEIAQPVGVIIPPAVPLGHNLVDHAGQLAPSSPSPPACGSAGLSVAEVGMQPKASKAWTMGPSLLRLRHGHAVFRQGTSRTCAIYTVLLSSWAYQVSLTVFSWKVTLTILGCTRLPGLGGMWMDPKIRVTSVVPDDWPIFRAIKEGDCDTVRELLVSRQVCITDTTRQGESLLHVATRHQKTGIAQLLLHLGADVNATDDLGVTPLHLSIRLSNDLALSKALLASGADLARRDLSQRTPLHHYFSSHTRAVLYEAALHSQDSDLDALAAPDDQGMRLIHYLAWTRSSTAKEDLLFLAQRQQLPAESWTLPDSAGRSLLHLAAERGNIPLMRHLLRMKGSGSESLGPFRGRDRTGCTALHCATRSGRAAAALRVLIEEAGFDLHESDRGGSTALHHAAANGRLGAAVVLLELGAVADLTSKNARGKTPLNLTRTREMRDLLEGRAQGHQGACEQIVEANIYGQTGAERSVQGPLKIMKKGWAQSISSSRILLLYTVGVVLFLLQIGRL</sequence>
<feature type="repeat" description="ANK" evidence="3">
    <location>
        <begin position="437"/>
        <end position="459"/>
    </location>
</feature>